<gene>
    <name evidence="9" type="ORF">SaccyDRAFT_3559</name>
</gene>
<dbReference type="GO" id="GO:0005886">
    <property type="term" value="C:plasma membrane"/>
    <property type="evidence" value="ECO:0007669"/>
    <property type="project" value="UniProtKB-SubCell"/>
</dbReference>
<feature type="transmembrane region" description="Helical" evidence="7">
    <location>
        <begin position="410"/>
        <end position="437"/>
    </location>
</feature>
<evidence type="ECO:0000256" key="4">
    <source>
        <dbReference type="ARBA" id="ARBA00022989"/>
    </source>
</evidence>
<evidence type="ECO:0000313" key="10">
    <source>
        <dbReference type="Proteomes" id="UP000002791"/>
    </source>
</evidence>
<keyword evidence="9" id="KW-0449">Lipoprotein</keyword>
<proteinExistence type="inferred from homology"/>
<keyword evidence="2" id="KW-1003">Cell membrane</keyword>
<dbReference type="HOGENOM" id="CLU_012341_2_1_11"/>
<accession>H5XCZ0</accession>
<organism evidence="9 10">
    <name type="scientific">Saccharomonospora cyanea NA-134</name>
    <dbReference type="NCBI Taxonomy" id="882082"/>
    <lineage>
        <taxon>Bacteria</taxon>
        <taxon>Bacillati</taxon>
        <taxon>Actinomycetota</taxon>
        <taxon>Actinomycetes</taxon>
        <taxon>Pseudonocardiales</taxon>
        <taxon>Pseudonocardiaceae</taxon>
        <taxon>Saccharomonospora</taxon>
    </lineage>
</organism>
<evidence type="ECO:0000256" key="2">
    <source>
        <dbReference type="ARBA" id="ARBA00022475"/>
    </source>
</evidence>
<dbReference type="STRING" id="882082.SaccyDRAFT_3559"/>
<feature type="domain" description="ABC3 transporter permease C-terminal" evidence="8">
    <location>
        <begin position="682"/>
        <end position="798"/>
    </location>
</feature>
<keyword evidence="5 7" id="KW-0472">Membrane</keyword>
<evidence type="ECO:0000256" key="1">
    <source>
        <dbReference type="ARBA" id="ARBA00004651"/>
    </source>
</evidence>
<comment type="similarity">
    <text evidence="6">Belongs to the ABC-4 integral membrane protein family.</text>
</comment>
<keyword evidence="10" id="KW-1185">Reference proteome</keyword>
<dbReference type="OrthoDB" id="3223244at2"/>
<evidence type="ECO:0000256" key="5">
    <source>
        <dbReference type="ARBA" id="ARBA00023136"/>
    </source>
</evidence>
<evidence type="ECO:0000256" key="6">
    <source>
        <dbReference type="ARBA" id="ARBA00038076"/>
    </source>
</evidence>
<dbReference type="AlphaFoldDB" id="H5XCZ0"/>
<keyword evidence="3 7" id="KW-0812">Transmembrane</keyword>
<sequence length="810" mass="83352">MLRLLLRLVRSRAAGLLATIPALALGVALVTATGLVLAATLDTPAREPQRYAAAPVVVVPHDELRVTTPHGERVATLTDPPGLGTGLRDLLAEVGAVVEDRTFDVGDGVVGHPWSAAAFTPYRLTAGNAPRTDSDVVVTQGIAELGGTLRVGAAEYTVTGVVPARSFERAAFFTDAEARRLSPRLDALVVHADPTVVTREVGDAATVVAGPERRSLDPDVDRDAEALISANALVGTASGIAVFVAAFLVASSFAYTVSQRRREFALLRVAGATPRQVRTVVLAEALVVGCLGSVLGCLAGRAVSPALTSWLVDRGLAPHWFQLGGSGLADWPLVLAGGTGLVMAQLGAWAASRRAASVHPAEALRESATERRAMPLSRWLLGAGLLATGVAMGVAPLVSDPGSALKSKHYVPMVMVLLMAVAVLAPALVSPLARLLVAPLSRSRGAVGLVAGASAAGFARRTATTATPVLLTVGLAAGLLGSATSVEHARADEVRDRLGADYVVTSDGGRDVPDGALQRLRDTASVEVAAMADTTLYDVEDGTALLKRTATAVDPSALRQGLLHLPVEEGSLADLTDDTVVVDTEWRRAVGDEVDVWRADGTSARLRVVAVISTGAGGNGAFVTRAHVRGGEAHRLLVRTERTRDDLTGVLSGLGVSVSPVAEWSASSAEGGSDVRELGMWAVLGLALVYTGLSVSSTLISSTRLRGEEFRTLRLSGATNGQLLRVVATDALSVVALGTGLAAVTTATVLTGLGAALTRLGAPVAVSLPWPVLAAVTGACGLVAVLSAVVPAAAMLRKPSRASKQHDYLQ</sequence>
<dbReference type="EMBL" id="CM001440">
    <property type="protein sequence ID" value="EHR62387.1"/>
    <property type="molecule type" value="Genomic_DNA"/>
</dbReference>
<dbReference type="Pfam" id="PF02687">
    <property type="entry name" value="FtsX"/>
    <property type="match status" value="2"/>
</dbReference>
<evidence type="ECO:0000256" key="7">
    <source>
        <dbReference type="SAM" id="Phobius"/>
    </source>
</evidence>
<dbReference type="PANTHER" id="PTHR30572">
    <property type="entry name" value="MEMBRANE COMPONENT OF TRANSPORTER-RELATED"/>
    <property type="match status" value="1"/>
</dbReference>
<feature type="transmembrane region" description="Helical" evidence="7">
    <location>
        <begin position="770"/>
        <end position="796"/>
    </location>
</feature>
<dbReference type="InterPro" id="IPR003838">
    <property type="entry name" value="ABC3_permease_C"/>
</dbReference>
<feature type="domain" description="ABC3 transporter permease C-terminal" evidence="8">
    <location>
        <begin position="237"/>
        <end position="359"/>
    </location>
</feature>
<feature type="transmembrane region" description="Helical" evidence="7">
    <location>
        <begin position="678"/>
        <end position="702"/>
    </location>
</feature>
<feature type="transmembrane region" description="Helical" evidence="7">
    <location>
        <begin position="379"/>
        <end position="398"/>
    </location>
</feature>
<feature type="transmembrane region" description="Helical" evidence="7">
    <location>
        <begin position="232"/>
        <end position="258"/>
    </location>
</feature>
<feature type="transmembrane region" description="Helical" evidence="7">
    <location>
        <begin position="279"/>
        <end position="303"/>
    </location>
</feature>
<feature type="transmembrane region" description="Helical" evidence="7">
    <location>
        <begin position="331"/>
        <end position="351"/>
    </location>
</feature>
<dbReference type="InterPro" id="IPR050250">
    <property type="entry name" value="Macrolide_Exporter_MacB"/>
</dbReference>
<keyword evidence="4 7" id="KW-1133">Transmembrane helix</keyword>
<reference evidence="9 10" key="1">
    <citation type="submission" date="2011-11" db="EMBL/GenBank/DDBJ databases">
        <title>The Noncontiguous Finished sequence of Saccharomonospora cyanea NA-134.</title>
        <authorList>
            <consortium name="US DOE Joint Genome Institute"/>
            <person name="Lucas S."/>
            <person name="Han J."/>
            <person name="Lapidus A."/>
            <person name="Cheng J.-F."/>
            <person name="Goodwin L."/>
            <person name="Pitluck S."/>
            <person name="Peters L."/>
            <person name="Ovchinnikova G."/>
            <person name="Lu M."/>
            <person name="Detter J.C."/>
            <person name="Han C."/>
            <person name="Tapia R."/>
            <person name="Land M."/>
            <person name="Hauser L."/>
            <person name="Kyrpides N."/>
            <person name="Ivanova N."/>
            <person name="Pagani I."/>
            <person name="Brambilla E.-M."/>
            <person name="Klenk H.-P."/>
            <person name="Woyke T."/>
        </authorList>
    </citation>
    <scope>NUCLEOTIDE SEQUENCE [LARGE SCALE GENOMIC DNA]</scope>
    <source>
        <strain evidence="9 10">NA-134</strain>
    </source>
</reference>
<evidence type="ECO:0000256" key="3">
    <source>
        <dbReference type="ARBA" id="ARBA00022692"/>
    </source>
</evidence>
<protein>
    <submittedName>
        <fullName evidence="9">ABC-type transport system, involved in lipoprotein release, permease component</fullName>
    </submittedName>
</protein>
<feature type="transmembrane region" description="Helical" evidence="7">
    <location>
        <begin position="647"/>
        <end position="666"/>
    </location>
</feature>
<comment type="subcellular location">
    <subcellularLocation>
        <location evidence="1">Cell membrane</location>
        <topology evidence="1">Multi-pass membrane protein</topology>
    </subcellularLocation>
</comment>
<dbReference type="Proteomes" id="UP000002791">
    <property type="component" value="Chromosome"/>
</dbReference>
<dbReference type="RefSeq" id="WP_005458155.1">
    <property type="nucleotide sequence ID" value="NZ_CM001440.1"/>
</dbReference>
<feature type="transmembrane region" description="Helical" evidence="7">
    <location>
        <begin position="723"/>
        <end position="750"/>
    </location>
</feature>
<dbReference type="PANTHER" id="PTHR30572:SF4">
    <property type="entry name" value="ABC TRANSPORTER PERMEASE YTRF"/>
    <property type="match status" value="1"/>
</dbReference>
<evidence type="ECO:0000313" key="9">
    <source>
        <dbReference type="EMBL" id="EHR62387.1"/>
    </source>
</evidence>
<name>H5XCZ0_9PSEU</name>
<dbReference type="GO" id="GO:0022857">
    <property type="term" value="F:transmembrane transporter activity"/>
    <property type="evidence" value="ECO:0007669"/>
    <property type="project" value="TreeGrafter"/>
</dbReference>
<evidence type="ECO:0000259" key="8">
    <source>
        <dbReference type="Pfam" id="PF02687"/>
    </source>
</evidence>
<dbReference type="eggNOG" id="COG0577">
    <property type="taxonomic scope" value="Bacteria"/>
</dbReference>